<dbReference type="Proteomes" id="UP000244450">
    <property type="component" value="Unassembled WGS sequence"/>
</dbReference>
<comment type="caution">
    <text evidence="1">The sequence shown here is derived from an EMBL/GenBank/DDBJ whole genome shotgun (WGS) entry which is preliminary data.</text>
</comment>
<dbReference type="EMBL" id="QCYK01000002">
    <property type="protein sequence ID" value="PUZ25394.1"/>
    <property type="molecule type" value="Genomic_DNA"/>
</dbReference>
<evidence type="ECO:0000313" key="2">
    <source>
        <dbReference type="Proteomes" id="UP000244450"/>
    </source>
</evidence>
<reference evidence="1 2" key="1">
    <citation type="submission" date="2018-04" db="EMBL/GenBank/DDBJ databases">
        <title>Chitinophaga fuyangensis sp. nov., isolated from soil in a chemical factory.</title>
        <authorList>
            <person name="Chen K."/>
        </authorList>
    </citation>
    <scope>NUCLEOTIDE SEQUENCE [LARGE SCALE GENOMIC DNA]</scope>
    <source>
        <strain evidence="1 2">LY-1</strain>
    </source>
</reference>
<sequence>MGLDFLIFREGKRREVFELAEDLQKAIFGSIELATDSVLAKVRDYKSTVSLTGSQVTALLRELKDQAMGLAPAFRSTLQQVISVLEDDAVYKVQIAGA</sequence>
<dbReference type="AlphaFoldDB" id="A0A2T7BGJ2"/>
<name>A0A2T7BGJ2_9BACT</name>
<dbReference type="RefSeq" id="WP_108687232.1">
    <property type="nucleotide sequence ID" value="NZ_QCYK01000002.1"/>
</dbReference>
<keyword evidence="2" id="KW-1185">Reference proteome</keyword>
<accession>A0A2T7BGJ2</accession>
<evidence type="ECO:0000313" key="1">
    <source>
        <dbReference type="EMBL" id="PUZ25394.1"/>
    </source>
</evidence>
<proteinExistence type="predicted"/>
<protein>
    <submittedName>
        <fullName evidence="1">Uncharacterized protein</fullName>
    </submittedName>
</protein>
<gene>
    <name evidence="1" type="ORF">DCC81_13950</name>
</gene>
<organism evidence="1 2">
    <name type="scientific">Chitinophaga parva</name>
    <dbReference type="NCBI Taxonomy" id="2169414"/>
    <lineage>
        <taxon>Bacteria</taxon>
        <taxon>Pseudomonadati</taxon>
        <taxon>Bacteroidota</taxon>
        <taxon>Chitinophagia</taxon>
        <taxon>Chitinophagales</taxon>
        <taxon>Chitinophagaceae</taxon>
        <taxon>Chitinophaga</taxon>
    </lineage>
</organism>